<comment type="caution">
    <text evidence="3">The sequence shown here is derived from an EMBL/GenBank/DDBJ whole genome shotgun (WGS) entry which is preliminary data.</text>
</comment>
<dbReference type="Pfam" id="PF03061">
    <property type="entry name" value="4HBT"/>
    <property type="match status" value="1"/>
</dbReference>
<gene>
    <name evidence="3" type="ORF">IAB28_04460</name>
</gene>
<dbReference type="InterPro" id="IPR006683">
    <property type="entry name" value="Thioestr_dom"/>
</dbReference>
<keyword evidence="1" id="KW-0378">Hydrolase</keyword>
<dbReference type="SUPFAM" id="SSF54637">
    <property type="entry name" value="Thioesterase/thiol ester dehydrase-isomerase"/>
    <property type="match status" value="1"/>
</dbReference>
<organism evidence="3 4">
    <name type="scientific">Candidatus Copromonas faecavium</name>
    <name type="common">nom. illeg.</name>
    <dbReference type="NCBI Taxonomy" id="2840740"/>
    <lineage>
        <taxon>Bacteria</taxon>
        <taxon>Bacillati</taxon>
        <taxon>Bacillota</taxon>
        <taxon>Clostridia</taxon>
        <taxon>Lachnospirales</taxon>
        <taxon>Lachnospiraceae</taxon>
        <taxon>Candidatus Copromonas (nom. illeg.)</taxon>
    </lineage>
</organism>
<proteinExistence type="predicted"/>
<name>A0A9D1A3P5_9FIRM</name>
<reference evidence="3" key="1">
    <citation type="submission" date="2020-10" db="EMBL/GenBank/DDBJ databases">
        <authorList>
            <person name="Gilroy R."/>
        </authorList>
    </citation>
    <scope>NUCLEOTIDE SEQUENCE</scope>
    <source>
        <strain evidence="3">CHK180-2868</strain>
    </source>
</reference>
<dbReference type="AlphaFoldDB" id="A0A9D1A3P5"/>
<dbReference type="Gene3D" id="3.10.129.10">
    <property type="entry name" value="Hotdog Thioesterase"/>
    <property type="match status" value="1"/>
</dbReference>
<evidence type="ECO:0000313" key="4">
    <source>
        <dbReference type="Proteomes" id="UP000824250"/>
    </source>
</evidence>
<accession>A0A9D1A3P5</accession>
<dbReference type="CDD" id="cd03443">
    <property type="entry name" value="PaaI_thioesterase"/>
    <property type="match status" value="1"/>
</dbReference>
<dbReference type="GO" id="GO:0016289">
    <property type="term" value="F:acyl-CoA hydrolase activity"/>
    <property type="evidence" value="ECO:0007669"/>
    <property type="project" value="TreeGrafter"/>
</dbReference>
<dbReference type="Proteomes" id="UP000824250">
    <property type="component" value="Unassembled WGS sequence"/>
</dbReference>
<dbReference type="InterPro" id="IPR029069">
    <property type="entry name" value="HotDog_dom_sf"/>
</dbReference>
<evidence type="ECO:0000256" key="1">
    <source>
        <dbReference type="ARBA" id="ARBA00022801"/>
    </source>
</evidence>
<evidence type="ECO:0000259" key="2">
    <source>
        <dbReference type="Pfam" id="PF03061"/>
    </source>
</evidence>
<feature type="domain" description="Thioesterase" evidence="2">
    <location>
        <begin position="50"/>
        <end position="123"/>
    </location>
</feature>
<dbReference type="EMBL" id="DVGC01000025">
    <property type="protein sequence ID" value="HIR05199.1"/>
    <property type="molecule type" value="Genomic_DNA"/>
</dbReference>
<protein>
    <submittedName>
        <fullName evidence="3">PaaI family thioesterase</fullName>
    </submittedName>
</protein>
<dbReference type="InterPro" id="IPR003736">
    <property type="entry name" value="PAAI_dom"/>
</dbReference>
<dbReference type="NCBIfam" id="TIGR00369">
    <property type="entry name" value="unchar_dom_1"/>
    <property type="match status" value="1"/>
</dbReference>
<evidence type="ECO:0000313" key="3">
    <source>
        <dbReference type="EMBL" id="HIR05199.1"/>
    </source>
</evidence>
<dbReference type="InterPro" id="IPR052723">
    <property type="entry name" value="Acyl-CoA_thioesterase_PaaI"/>
</dbReference>
<dbReference type="PANTHER" id="PTHR42856">
    <property type="entry name" value="ACYL-COENZYME A THIOESTERASE PAAI"/>
    <property type="match status" value="1"/>
</dbReference>
<sequence>MAENQFNYLDPEEYLNHNPFMKYNHMEIVTISPECSEIRLKVNPDSLNLGGHVHGGLLYSLADVVTGITARADGRRYVTQSAHINFIRNISEGVVIARGEMVRRGRTISIVRSTVTDEQGTLLAEATVDMFCTGE</sequence>
<dbReference type="PANTHER" id="PTHR42856:SF1">
    <property type="entry name" value="ACYL-COENZYME A THIOESTERASE PAAI"/>
    <property type="match status" value="1"/>
</dbReference>
<reference evidence="3" key="2">
    <citation type="journal article" date="2021" name="PeerJ">
        <title>Extensive microbial diversity within the chicken gut microbiome revealed by metagenomics and culture.</title>
        <authorList>
            <person name="Gilroy R."/>
            <person name="Ravi A."/>
            <person name="Getino M."/>
            <person name="Pursley I."/>
            <person name="Horton D.L."/>
            <person name="Alikhan N.F."/>
            <person name="Baker D."/>
            <person name="Gharbi K."/>
            <person name="Hall N."/>
            <person name="Watson M."/>
            <person name="Adriaenssens E.M."/>
            <person name="Foster-Nyarko E."/>
            <person name="Jarju S."/>
            <person name="Secka A."/>
            <person name="Antonio M."/>
            <person name="Oren A."/>
            <person name="Chaudhuri R.R."/>
            <person name="La Ragione R."/>
            <person name="Hildebrand F."/>
            <person name="Pallen M.J."/>
        </authorList>
    </citation>
    <scope>NUCLEOTIDE SEQUENCE</scope>
    <source>
        <strain evidence="3">CHK180-2868</strain>
    </source>
</reference>